<keyword evidence="5" id="KW-1185">Reference proteome</keyword>
<reference evidence="4 5" key="1">
    <citation type="submission" date="2018-06" db="EMBL/GenBank/DDBJ databases">
        <title>Genome Sequence of the Brown Rot Fungal Pathogen Monilinia fructigena.</title>
        <authorList>
            <person name="Landi L."/>
            <person name="De Miccolis Angelini R.M."/>
            <person name="Pollastro S."/>
            <person name="Abate D."/>
            <person name="Faretra F."/>
            <person name="Romanazzi G."/>
        </authorList>
    </citation>
    <scope>NUCLEOTIDE SEQUENCE [LARGE SCALE GENOMIC DNA]</scope>
    <source>
        <strain evidence="4 5">Mfrg269</strain>
    </source>
</reference>
<name>A0A395ICT5_9HELO</name>
<evidence type="ECO:0000313" key="5">
    <source>
        <dbReference type="Proteomes" id="UP000249056"/>
    </source>
</evidence>
<evidence type="ECO:0000313" key="4">
    <source>
        <dbReference type="EMBL" id="RAL58031.1"/>
    </source>
</evidence>
<evidence type="ECO:0000256" key="1">
    <source>
        <dbReference type="PROSITE-ProRule" id="PRU00047"/>
    </source>
</evidence>
<keyword evidence="1" id="KW-0479">Metal-binding</keyword>
<organism evidence="4 5">
    <name type="scientific">Monilinia fructigena</name>
    <dbReference type="NCBI Taxonomy" id="38457"/>
    <lineage>
        <taxon>Eukaryota</taxon>
        <taxon>Fungi</taxon>
        <taxon>Dikarya</taxon>
        <taxon>Ascomycota</taxon>
        <taxon>Pezizomycotina</taxon>
        <taxon>Leotiomycetes</taxon>
        <taxon>Helotiales</taxon>
        <taxon>Sclerotiniaceae</taxon>
        <taxon>Monilinia</taxon>
    </lineage>
</organism>
<sequence>MEGNAPPQWLQDMFGRQAQQAEQQAQQMMNLTLQQAETIARLESRMALYETSRQETPTSPEIPIATPPMLDNAVRKPKPSLPHPEKFDGSELTYFPQFEGLLRAKLEIDGPAIGQEKERVWYAFGRLSGEAAARIFPWIAYANKEEKFTVEEFMGQLRTAFSDPRQQQKSSESNQPLILEAEGWGWADAIKKGYLKAALNTKLLTATIGVPEEASYDAYCKQLLMINDQLNEIAELTTWRTKKKSGPFAEVAQSSTMPAPSYDTMDWQPTIAVSSARTKEPRWASDEVIEVRRRSGLCLRCGLDGHRVRECHTKVKFQKKKVRAASMRKMEAPSKVERTKELSSESIDRVEELSDSEDSGKE</sequence>
<dbReference type="OrthoDB" id="3588879at2759"/>
<protein>
    <recommendedName>
        <fullName evidence="3">CCHC-type domain-containing protein</fullName>
    </recommendedName>
</protein>
<dbReference type="Proteomes" id="UP000249056">
    <property type="component" value="Unassembled WGS sequence"/>
</dbReference>
<feature type="compositionally biased region" description="Basic and acidic residues" evidence="2">
    <location>
        <begin position="328"/>
        <end position="362"/>
    </location>
</feature>
<dbReference type="AlphaFoldDB" id="A0A395ICT5"/>
<accession>A0A395ICT5</accession>
<dbReference type="GO" id="GO:0008270">
    <property type="term" value="F:zinc ion binding"/>
    <property type="evidence" value="ECO:0007669"/>
    <property type="project" value="UniProtKB-KW"/>
</dbReference>
<keyword evidence="1" id="KW-0862">Zinc</keyword>
<evidence type="ECO:0000256" key="2">
    <source>
        <dbReference type="SAM" id="MobiDB-lite"/>
    </source>
</evidence>
<dbReference type="EMBL" id="QKRW01000117">
    <property type="protein sequence ID" value="RAL58031.1"/>
    <property type="molecule type" value="Genomic_DNA"/>
</dbReference>
<keyword evidence="1" id="KW-0863">Zinc-finger</keyword>
<feature type="domain" description="CCHC-type" evidence="3">
    <location>
        <begin position="298"/>
        <end position="311"/>
    </location>
</feature>
<gene>
    <name evidence="4" type="ORF">DID88_009095</name>
</gene>
<comment type="caution">
    <text evidence="4">The sequence shown here is derived from an EMBL/GenBank/DDBJ whole genome shotgun (WGS) entry which is preliminary data.</text>
</comment>
<dbReference type="PROSITE" id="PS50158">
    <property type="entry name" value="ZF_CCHC"/>
    <property type="match status" value="1"/>
</dbReference>
<dbReference type="InterPro" id="IPR001878">
    <property type="entry name" value="Znf_CCHC"/>
</dbReference>
<proteinExistence type="predicted"/>
<feature type="region of interest" description="Disordered" evidence="2">
    <location>
        <begin position="322"/>
        <end position="362"/>
    </location>
</feature>
<dbReference type="GO" id="GO:0003676">
    <property type="term" value="F:nucleic acid binding"/>
    <property type="evidence" value="ECO:0007669"/>
    <property type="project" value="InterPro"/>
</dbReference>
<evidence type="ECO:0000259" key="3">
    <source>
        <dbReference type="PROSITE" id="PS50158"/>
    </source>
</evidence>